<dbReference type="OMA" id="FDCHLIP"/>
<evidence type="ECO:0000313" key="2">
    <source>
        <dbReference type="Proteomes" id="UP000000709"/>
    </source>
</evidence>
<gene>
    <name evidence="1" type="ORF">SPAPADRAFT_54731</name>
</gene>
<proteinExistence type="predicted"/>
<dbReference type="HOGENOM" id="CLU_128326_0_0_1"/>
<dbReference type="Proteomes" id="UP000000709">
    <property type="component" value="Unassembled WGS sequence"/>
</dbReference>
<accession>G3ALU2</accession>
<dbReference type="OrthoDB" id="25408at2759"/>
<dbReference type="RefSeq" id="XP_007374216.1">
    <property type="nucleotide sequence ID" value="XM_007374154.1"/>
</dbReference>
<protein>
    <submittedName>
        <fullName evidence="1">mRNA transport regulator MTR2</fullName>
    </submittedName>
</protein>
<dbReference type="FunCoup" id="G3ALU2">
    <property type="interactions" value="167"/>
</dbReference>
<dbReference type="SUPFAM" id="SSF54427">
    <property type="entry name" value="NTF2-like"/>
    <property type="match status" value="1"/>
</dbReference>
<dbReference type="EMBL" id="GL996501">
    <property type="protein sequence ID" value="EGW32701.1"/>
    <property type="molecule type" value="Genomic_DNA"/>
</dbReference>
<reference evidence="1 2" key="1">
    <citation type="journal article" date="2011" name="Proc. Natl. Acad. Sci. U.S.A.">
        <title>Comparative genomics of xylose-fermenting fungi for enhanced biofuel production.</title>
        <authorList>
            <person name="Wohlbach D.J."/>
            <person name="Kuo A."/>
            <person name="Sato T.K."/>
            <person name="Potts K.M."/>
            <person name="Salamov A.A."/>
            <person name="LaButti K.M."/>
            <person name="Sun H."/>
            <person name="Clum A."/>
            <person name="Pangilinan J.L."/>
            <person name="Lindquist E.A."/>
            <person name="Lucas S."/>
            <person name="Lapidus A."/>
            <person name="Jin M."/>
            <person name="Gunawan C."/>
            <person name="Balan V."/>
            <person name="Dale B.E."/>
            <person name="Jeffries T.W."/>
            <person name="Zinkel R."/>
            <person name="Barry K.W."/>
            <person name="Grigoriev I.V."/>
            <person name="Gasch A.P."/>
        </authorList>
    </citation>
    <scope>NUCLEOTIDE SEQUENCE [LARGE SCALE GENOMIC DNA]</scope>
    <source>
        <strain evidence="2">NRRL Y-27907 / 11-Y1</strain>
    </source>
</reference>
<dbReference type="InterPro" id="IPR032710">
    <property type="entry name" value="NTF2-like_dom_sf"/>
</dbReference>
<keyword evidence="2" id="KW-1185">Reference proteome</keyword>
<sequence length="180" mass="20019">MNQQDPTQPIEPFLKDLLASLDAQYASPTQSFPNVEAYATQFASNVKRDCAIIVNGKPIIPTPQEDARLQFQKKWLATPLSSHQLTSFDCHLIPGTGTFIVNFCAKVKFDQSGRNRLGESADLITDNSIGRTVRPIWGSNFGLNVNLVVDESVINNSKGEIISSLNYRFTYIPEDTILKI</sequence>
<dbReference type="KEGG" id="spaa:SPAPADRAFT_54731"/>
<dbReference type="GeneID" id="18871881"/>
<dbReference type="AlphaFoldDB" id="G3ALU2"/>
<name>G3ALU2_SPAPN</name>
<dbReference type="Gene3D" id="3.10.450.50">
    <property type="match status" value="1"/>
</dbReference>
<dbReference type="InParanoid" id="G3ALU2"/>
<dbReference type="InterPro" id="IPR019488">
    <property type="entry name" value="Nucl_pore_RNA_shuttling_Mtr2"/>
</dbReference>
<dbReference type="STRING" id="619300.G3ALU2"/>
<organism evidence="2">
    <name type="scientific">Spathaspora passalidarum (strain NRRL Y-27907 / 11-Y1)</name>
    <dbReference type="NCBI Taxonomy" id="619300"/>
    <lineage>
        <taxon>Eukaryota</taxon>
        <taxon>Fungi</taxon>
        <taxon>Dikarya</taxon>
        <taxon>Ascomycota</taxon>
        <taxon>Saccharomycotina</taxon>
        <taxon>Pichiomycetes</taxon>
        <taxon>Debaryomycetaceae</taxon>
        <taxon>Spathaspora</taxon>
    </lineage>
</organism>
<dbReference type="Pfam" id="PF10429">
    <property type="entry name" value="Mtr2"/>
    <property type="match status" value="1"/>
</dbReference>
<evidence type="ECO:0000313" key="1">
    <source>
        <dbReference type="EMBL" id="EGW32701.1"/>
    </source>
</evidence>
<dbReference type="eggNOG" id="ENOG502RZK7">
    <property type="taxonomic scope" value="Eukaryota"/>
</dbReference>